<dbReference type="InterPro" id="IPR001452">
    <property type="entry name" value="SH3_domain"/>
</dbReference>
<evidence type="ECO:0000259" key="4">
    <source>
        <dbReference type="PROSITE" id="PS50002"/>
    </source>
</evidence>
<feature type="compositionally biased region" description="Pro residues" evidence="3">
    <location>
        <begin position="136"/>
        <end position="165"/>
    </location>
</feature>
<dbReference type="SUPFAM" id="SSF50044">
    <property type="entry name" value="SH3-domain"/>
    <property type="match status" value="1"/>
</dbReference>
<evidence type="ECO:0000256" key="3">
    <source>
        <dbReference type="SAM" id="MobiDB-lite"/>
    </source>
</evidence>
<dbReference type="EMBL" id="JBFXLS010000065">
    <property type="protein sequence ID" value="KAL2821277.1"/>
    <property type="molecule type" value="Genomic_DNA"/>
</dbReference>
<evidence type="ECO:0000313" key="6">
    <source>
        <dbReference type="Proteomes" id="UP001610335"/>
    </source>
</evidence>
<feature type="compositionally biased region" description="Pro residues" evidence="3">
    <location>
        <begin position="51"/>
        <end position="83"/>
    </location>
</feature>
<feature type="compositionally biased region" description="Pro residues" evidence="3">
    <location>
        <begin position="197"/>
        <end position="225"/>
    </location>
</feature>
<feature type="domain" description="SH3" evidence="4">
    <location>
        <begin position="1"/>
        <end position="47"/>
    </location>
</feature>
<sequence>MEDELGLHAGQLVRLLHEYDDGWALCVKLDRSQQGVVPRSCLSARPVKPRAGPPPGAGPGPRPRGPPGPPGAPGSPMMGPPGRMPQSPRFYPQDGSRAASPSRSMSPARPMSPAQGSYGPPPPHAQPPRSMSPAQQFPPVPRSYSPGPGPRQPPPRSMSPGPYGPPGLQRPDMPAANQRQRSNSAGGAVAQNSRGPGPSPLAAPTAPPPSSVLPAIPTPAPSNDA</sequence>
<feature type="region of interest" description="Disordered" evidence="3">
    <location>
        <begin position="31"/>
        <end position="225"/>
    </location>
</feature>
<evidence type="ECO:0000256" key="2">
    <source>
        <dbReference type="PROSITE-ProRule" id="PRU00192"/>
    </source>
</evidence>
<dbReference type="Proteomes" id="UP001610335">
    <property type="component" value="Unassembled WGS sequence"/>
</dbReference>
<dbReference type="Pfam" id="PF07653">
    <property type="entry name" value="SH3_2"/>
    <property type="match status" value="1"/>
</dbReference>
<reference evidence="5 6" key="1">
    <citation type="submission" date="2024-07" db="EMBL/GenBank/DDBJ databases">
        <title>Section-level genome sequencing and comparative genomics of Aspergillus sections Usti and Cavernicolus.</title>
        <authorList>
            <consortium name="Lawrence Berkeley National Laboratory"/>
            <person name="Nybo J.L."/>
            <person name="Vesth T.C."/>
            <person name="Theobald S."/>
            <person name="Frisvad J.C."/>
            <person name="Larsen T.O."/>
            <person name="Kjaerboelling I."/>
            <person name="Rothschild-Mancinelli K."/>
            <person name="Lyhne E.K."/>
            <person name="Kogle M.E."/>
            <person name="Barry K."/>
            <person name="Clum A."/>
            <person name="Na H."/>
            <person name="Ledsgaard L."/>
            <person name="Lin J."/>
            <person name="Lipzen A."/>
            <person name="Kuo A."/>
            <person name="Riley R."/>
            <person name="Mondo S."/>
            <person name="LaButti K."/>
            <person name="Haridas S."/>
            <person name="Pangalinan J."/>
            <person name="Salamov A.A."/>
            <person name="Simmons B.A."/>
            <person name="Magnuson J.K."/>
            <person name="Chen J."/>
            <person name="Drula E."/>
            <person name="Henrissat B."/>
            <person name="Wiebenga A."/>
            <person name="Lubbers R.J."/>
            <person name="Gomes A.C."/>
            <person name="Makela M.R."/>
            <person name="Stajich J."/>
            <person name="Grigoriev I.V."/>
            <person name="Mortensen U.H."/>
            <person name="De vries R.P."/>
            <person name="Baker S.E."/>
            <person name="Andersen M.R."/>
        </authorList>
    </citation>
    <scope>NUCLEOTIDE SEQUENCE [LARGE SCALE GENOMIC DNA]</scope>
    <source>
        <strain evidence="5 6">CBS 600.67</strain>
    </source>
</reference>
<organism evidence="5 6">
    <name type="scientific">Aspergillus cavernicola</name>
    <dbReference type="NCBI Taxonomy" id="176166"/>
    <lineage>
        <taxon>Eukaryota</taxon>
        <taxon>Fungi</taxon>
        <taxon>Dikarya</taxon>
        <taxon>Ascomycota</taxon>
        <taxon>Pezizomycotina</taxon>
        <taxon>Eurotiomycetes</taxon>
        <taxon>Eurotiomycetidae</taxon>
        <taxon>Eurotiales</taxon>
        <taxon>Aspergillaceae</taxon>
        <taxon>Aspergillus</taxon>
        <taxon>Aspergillus subgen. Nidulantes</taxon>
    </lineage>
</organism>
<keyword evidence="6" id="KW-1185">Reference proteome</keyword>
<dbReference type="Gene3D" id="2.30.30.40">
    <property type="entry name" value="SH3 Domains"/>
    <property type="match status" value="1"/>
</dbReference>
<keyword evidence="1 2" id="KW-0728">SH3 domain</keyword>
<dbReference type="PROSITE" id="PS50002">
    <property type="entry name" value="SH3"/>
    <property type="match status" value="1"/>
</dbReference>
<name>A0ABR4I2R0_9EURO</name>
<feature type="compositionally biased region" description="Polar residues" evidence="3">
    <location>
        <begin position="177"/>
        <end position="194"/>
    </location>
</feature>
<gene>
    <name evidence="5" type="ORF">BDW59DRAFT_150321</name>
</gene>
<feature type="compositionally biased region" description="Low complexity" evidence="3">
    <location>
        <begin position="96"/>
        <end position="114"/>
    </location>
</feature>
<proteinExistence type="predicted"/>
<protein>
    <recommendedName>
        <fullName evidence="4">SH3 domain-containing protein</fullName>
    </recommendedName>
</protein>
<dbReference type="InterPro" id="IPR036028">
    <property type="entry name" value="SH3-like_dom_sf"/>
</dbReference>
<evidence type="ECO:0000256" key="1">
    <source>
        <dbReference type="ARBA" id="ARBA00022443"/>
    </source>
</evidence>
<evidence type="ECO:0000313" key="5">
    <source>
        <dbReference type="EMBL" id="KAL2821277.1"/>
    </source>
</evidence>
<accession>A0ABR4I2R0</accession>
<comment type="caution">
    <text evidence="5">The sequence shown here is derived from an EMBL/GenBank/DDBJ whole genome shotgun (WGS) entry which is preliminary data.</text>
</comment>